<evidence type="ECO:0000313" key="3">
    <source>
        <dbReference type="Proteomes" id="UP000320580"/>
    </source>
</evidence>
<dbReference type="EMBL" id="CP042266">
    <property type="protein sequence ID" value="QDY78067.1"/>
    <property type="molecule type" value="Genomic_DNA"/>
</dbReference>
<dbReference type="OrthoDB" id="9764897at2"/>
<proteinExistence type="predicted"/>
<evidence type="ECO:0000313" key="2">
    <source>
        <dbReference type="EMBL" id="QDY78067.1"/>
    </source>
</evidence>
<keyword evidence="3" id="KW-1185">Reference proteome</keyword>
<sequence length="126" mass="13764">MKDTTMTTNAPQPREHSLSIRKPYFDLIASGAKSTEVRVGYPKIRRITPGDTLTITCADESVTTRITAVKEYKSFASMLDAEDTAAIGGPDMTHDQLVTAIRGIYPPEKEALGVFALHLALMPDKP</sequence>
<dbReference type="Proteomes" id="UP000320580">
    <property type="component" value="Chromosome"/>
</dbReference>
<dbReference type="Pfam" id="PF04266">
    <property type="entry name" value="ASCH"/>
    <property type="match status" value="1"/>
</dbReference>
<dbReference type="Gene3D" id="2.30.130.30">
    <property type="entry name" value="Hypothetical protein"/>
    <property type="match status" value="1"/>
</dbReference>
<dbReference type="SUPFAM" id="SSF88697">
    <property type="entry name" value="PUA domain-like"/>
    <property type="match status" value="1"/>
</dbReference>
<dbReference type="KEGG" id="sqz:FQU76_17905"/>
<gene>
    <name evidence="2" type="ORF">FQU76_17905</name>
</gene>
<dbReference type="AlphaFoldDB" id="A0A5B8J9K2"/>
<dbReference type="InterPro" id="IPR015947">
    <property type="entry name" value="PUA-like_sf"/>
</dbReference>
<accession>A0A5B8J9K2</accession>
<protein>
    <submittedName>
        <fullName evidence="2">ASCH domain-containing protein</fullName>
    </submittedName>
</protein>
<evidence type="ECO:0000259" key="1">
    <source>
        <dbReference type="SMART" id="SM01022"/>
    </source>
</evidence>
<dbReference type="SMART" id="SM01022">
    <property type="entry name" value="ASCH"/>
    <property type="match status" value="1"/>
</dbReference>
<name>A0A5B8J9K2_9ACTN</name>
<dbReference type="InterPro" id="IPR007374">
    <property type="entry name" value="ASCH_domain"/>
</dbReference>
<feature type="domain" description="ASCH" evidence="1">
    <location>
        <begin position="18"/>
        <end position="123"/>
    </location>
</feature>
<organism evidence="2 3">
    <name type="scientific">Streptomyces qinzhouensis</name>
    <dbReference type="NCBI Taxonomy" id="2599401"/>
    <lineage>
        <taxon>Bacteria</taxon>
        <taxon>Bacillati</taxon>
        <taxon>Actinomycetota</taxon>
        <taxon>Actinomycetes</taxon>
        <taxon>Kitasatosporales</taxon>
        <taxon>Streptomycetaceae</taxon>
        <taxon>Streptomyces</taxon>
    </lineage>
</organism>
<reference evidence="2 3" key="1">
    <citation type="submission" date="2019-07" db="EMBL/GenBank/DDBJ databases">
        <authorList>
            <person name="Zhu P."/>
        </authorList>
    </citation>
    <scope>NUCLEOTIDE SEQUENCE [LARGE SCALE GENOMIC DNA]</scope>
    <source>
        <strain evidence="2 3">SSL-25</strain>
    </source>
</reference>